<feature type="transmembrane region" description="Helical" evidence="16">
    <location>
        <begin position="134"/>
        <end position="154"/>
    </location>
</feature>
<sequence length="165" mass="19239">MELFILNMSLSVIFLTLSHPLSLGLMLLIQTIIISLITGNFNYNYWFSYILFLILIGGMLILFIYMTSVASNEKFKFNTMSTLPLISLMSMFIIPNYFMYNFNINTINNESTTYFNNSIINMSMNKYINFPMNIILTFMIIYLFLSLIAVVKITNLKYGPLRQMN</sequence>
<dbReference type="GO" id="GO:0031966">
    <property type="term" value="C:mitochondrial membrane"/>
    <property type="evidence" value="ECO:0007669"/>
    <property type="project" value="UniProtKB-SubCell"/>
</dbReference>
<evidence type="ECO:0000256" key="3">
    <source>
        <dbReference type="ARBA" id="ARBA00012944"/>
    </source>
</evidence>
<evidence type="ECO:0000256" key="8">
    <source>
        <dbReference type="ARBA" id="ARBA00022967"/>
    </source>
</evidence>
<evidence type="ECO:0000256" key="7">
    <source>
        <dbReference type="ARBA" id="ARBA00022692"/>
    </source>
</evidence>
<evidence type="ECO:0000256" key="11">
    <source>
        <dbReference type="ARBA" id="ARBA00023027"/>
    </source>
</evidence>
<dbReference type="PANTHER" id="PTHR11435">
    <property type="entry name" value="NADH UBIQUINONE OXIDOREDUCTASE SUBUNIT ND6"/>
    <property type="match status" value="1"/>
</dbReference>
<evidence type="ECO:0000256" key="12">
    <source>
        <dbReference type="ARBA" id="ARBA00023128"/>
    </source>
</evidence>
<keyword evidence="9" id="KW-0249">Electron transport</keyword>
<dbReference type="EC" id="7.1.1.2" evidence="3"/>
<proteinExistence type="inferred from homology"/>
<gene>
    <name evidence="17" type="primary">nad6</name>
</gene>
<evidence type="ECO:0000256" key="9">
    <source>
        <dbReference type="ARBA" id="ARBA00022982"/>
    </source>
</evidence>
<dbReference type="PANTHER" id="PTHR11435:SF1">
    <property type="entry name" value="NADH-UBIQUINONE OXIDOREDUCTASE CHAIN 6"/>
    <property type="match status" value="1"/>
</dbReference>
<dbReference type="InterPro" id="IPR050269">
    <property type="entry name" value="ComplexI_Subunit6"/>
</dbReference>
<organism evidence="17">
    <name type="scientific">Tenebrionoidea sp. 12 KM-2017</name>
    <dbReference type="NCBI Taxonomy" id="2219467"/>
    <lineage>
        <taxon>Eukaryota</taxon>
        <taxon>Metazoa</taxon>
        <taxon>Ecdysozoa</taxon>
        <taxon>Arthropoda</taxon>
        <taxon>Hexapoda</taxon>
        <taxon>Insecta</taxon>
        <taxon>Pterygota</taxon>
        <taxon>Neoptera</taxon>
        <taxon>Endopterygota</taxon>
        <taxon>Coleoptera</taxon>
        <taxon>Polyphaga</taxon>
        <taxon>Cucujiformia</taxon>
    </lineage>
</organism>
<evidence type="ECO:0000256" key="1">
    <source>
        <dbReference type="ARBA" id="ARBA00004225"/>
    </source>
</evidence>
<dbReference type="EMBL" id="MG193450">
    <property type="protein sequence ID" value="AXS65898.1"/>
    <property type="molecule type" value="Genomic_DNA"/>
</dbReference>
<evidence type="ECO:0000313" key="17">
    <source>
        <dbReference type="EMBL" id="AXS65898.1"/>
    </source>
</evidence>
<feature type="transmembrane region" description="Helical" evidence="16">
    <location>
        <begin position="12"/>
        <end position="37"/>
    </location>
</feature>
<evidence type="ECO:0000256" key="14">
    <source>
        <dbReference type="ARBA" id="ARBA00031019"/>
    </source>
</evidence>
<evidence type="ECO:0000256" key="5">
    <source>
        <dbReference type="ARBA" id="ARBA00022448"/>
    </source>
</evidence>
<evidence type="ECO:0000256" key="2">
    <source>
        <dbReference type="ARBA" id="ARBA00005698"/>
    </source>
</evidence>
<evidence type="ECO:0000256" key="15">
    <source>
        <dbReference type="ARBA" id="ARBA00049551"/>
    </source>
</evidence>
<keyword evidence="12 17" id="KW-0496">Mitochondrion</keyword>
<comment type="similarity">
    <text evidence="2">Belongs to the complex I subunit 6 family.</text>
</comment>
<keyword evidence="5" id="KW-0813">Transport</keyword>
<evidence type="ECO:0000256" key="16">
    <source>
        <dbReference type="SAM" id="Phobius"/>
    </source>
</evidence>
<keyword evidence="10 16" id="KW-1133">Transmembrane helix</keyword>
<keyword evidence="6" id="KW-0679">Respiratory chain</keyword>
<protein>
    <recommendedName>
        <fullName evidence="4">NADH-ubiquinone oxidoreductase chain 6</fullName>
        <ecNumber evidence="3">7.1.1.2</ecNumber>
    </recommendedName>
    <alternativeName>
        <fullName evidence="14">NADH dehydrogenase subunit 6</fullName>
    </alternativeName>
</protein>
<dbReference type="GO" id="GO:0008137">
    <property type="term" value="F:NADH dehydrogenase (ubiquinone) activity"/>
    <property type="evidence" value="ECO:0007669"/>
    <property type="project" value="UniProtKB-EC"/>
</dbReference>
<evidence type="ECO:0000256" key="13">
    <source>
        <dbReference type="ARBA" id="ARBA00023136"/>
    </source>
</evidence>
<evidence type="ECO:0000256" key="4">
    <source>
        <dbReference type="ARBA" id="ARBA00021095"/>
    </source>
</evidence>
<keyword evidence="7 16" id="KW-0812">Transmembrane</keyword>
<keyword evidence="13 16" id="KW-0472">Membrane</keyword>
<accession>A0A346RIK1</accession>
<feature type="transmembrane region" description="Helical" evidence="16">
    <location>
        <begin position="43"/>
        <end position="65"/>
    </location>
</feature>
<evidence type="ECO:0000256" key="6">
    <source>
        <dbReference type="ARBA" id="ARBA00022660"/>
    </source>
</evidence>
<comment type="subcellular location">
    <subcellularLocation>
        <location evidence="1">Mitochondrion membrane</location>
        <topology evidence="1">Multi-pass membrane protein</topology>
    </subcellularLocation>
</comment>
<dbReference type="AlphaFoldDB" id="A0A346RIK1"/>
<evidence type="ECO:0000256" key="10">
    <source>
        <dbReference type="ARBA" id="ARBA00022989"/>
    </source>
</evidence>
<keyword evidence="8" id="KW-1278">Translocase</keyword>
<name>A0A346RIK1_9CUCU</name>
<feature type="transmembrane region" description="Helical" evidence="16">
    <location>
        <begin position="77"/>
        <end position="98"/>
    </location>
</feature>
<reference evidence="17" key="1">
    <citation type="journal article" date="2018" name="J. ISSAAS">
        <title>The contribution of mitochondrial metagenomics to large-scale data mining and phylogenetic analysis of Coleoptera.</title>
        <authorList>
            <person name="Miller K."/>
            <person name="Linard B."/>
            <person name="Motyka M."/>
            <person name="Bocek M."/>
            <person name="Vogler A.P."/>
        </authorList>
    </citation>
    <scope>NUCLEOTIDE SEQUENCE</scope>
</reference>
<keyword evidence="11" id="KW-0520">NAD</keyword>
<comment type="catalytic activity">
    <reaction evidence="15">
        <text>a ubiquinone + NADH + 5 H(+)(in) = a ubiquinol + NAD(+) + 4 H(+)(out)</text>
        <dbReference type="Rhea" id="RHEA:29091"/>
        <dbReference type="Rhea" id="RHEA-COMP:9565"/>
        <dbReference type="Rhea" id="RHEA-COMP:9566"/>
        <dbReference type="ChEBI" id="CHEBI:15378"/>
        <dbReference type="ChEBI" id="CHEBI:16389"/>
        <dbReference type="ChEBI" id="CHEBI:17976"/>
        <dbReference type="ChEBI" id="CHEBI:57540"/>
        <dbReference type="ChEBI" id="CHEBI:57945"/>
        <dbReference type="EC" id="7.1.1.2"/>
    </reaction>
</comment>
<geneLocation type="mitochondrion" evidence="17"/>